<evidence type="ECO:0000313" key="8">
    <source>
        <dbReference type="EMBL" id="KAF5396480.1"/>
    </source>
</evidence>
<comment type="caution">
    <text evidence="8">The sequence shown here is derived from an EMBL/GenBank/DDBJ whole genome shotgun (WGS) entry which is preliminary data.</text>
</comment>
<feature type="domain" description="CWH43-like N-terminal" evidence="7">
    <location>
        <begin position="68"/>
        <end position="199"/>
    </location>
</feature>
<dbReference type="AlphaFoldDB" id="A0A8J4SJU5"/>
<evidence type="ECO:0000256" key="4">
    <source>
        <dbReference type="ARBA" id="ARBA00022989"/>
    </source>
</evidence>
<feature type="transmembrane region" description="Helical" evidence="6">
    <location>
        <begin position="24"/>
        <end position="43"/>
    </location>
</feature>
<evidence type="ECO:0000256" key="6">
    <source>
        <dbReference type="SAM" id="Phobius"/>
    </source>
</evidence>
<protein>
    <submittedName>
        <fullName evidence="8">DNA damage-regulated autophagy modulator protein 1</fullName>
    </submittedName>
</protein>
<dbReference type="PANTHER" id="PTHR21324">
    <property type="entry name" value="FASTING-INDUCIBLE INTEGRAL MEMBRANE PROTEIN TM6P1-RELATED"/>
    <property type="match status" value="1"/>
</dbReference>
<dbReference type="OrthoDB" id="6251487at2759"/>
<dbReference type="InterPro" id="IPR019402">
    <property type="entry name" value="CWH43_N"/>
</dbReference>
<evidence type="ECO:0000259" key="7">
    <source>
        <dbReference type="Pfam" id="PF10277"/>
    </source>
</evidence>
<feature type="transmembrane region" description="Helical" evidence="6">
    <location>
        <begin position="92"/>
        <end position="111"/>
    </location>
</feature>
<dbReference type="Pfam" id="PF10277">
    <property type="entry name" value="Frag1"/>
    <property type="match status" value="1"/>
</dbReference>
<feature type="transmembrane region" description="Helical" evidence="6">
    <location>
        <begin position="132"/>
        <end position="149"/>
    </location>
</feature>
<evidence type="ECO:0000256" key="3">
    <source>
        <dbReference type="ARBA" id="ARBA00022692"/>
    </source>
</evidence>
<name>A0A8J4SJU5_9TREM</name>
<dbReference type="Proteomes" id="UP000748531">
    <property type="component" value="Unassembled WGS sequence"/>
</dbReference>
<keyword evidence="5 6" id="KW-0472">Membrane</keyword>
<dbReference type="GO" id="GO:0012505">
    <property type="term" value="C:endomembrane system"/>
    <property type="evidence" value="ECO:0007669"/>
    <property type="project" value="UniProtKB-SubCell"/>
</dbReference>
<comment type="subcellular location">
    <subcellularLocation>
        <location evidence="1">Endomembrane system</location>
        <topology evidence="1">Multi-pass membrane protein</topology>
    </subcellularLocation>
</comment>
<feature type="transmembrane region" description="Helical" evidence="6">
    <location>
        <begin position="50"/>
        <end position="72"/>
    </location>
</feature>
<dbReference type="InterPro" id="IPR050911">
    <property type="entry name" value="DRAM/TMEM150_Autophagy_Mod"/>
</dbReference>
<dbReference type="PANTHER" id="PTHR21324:SF2">
    <property type="entry name" value="EG:22E5.9 PROTEIN"/>
    <property type="match status" value="1"/>
</dbReference>
<feature type="transmembrane region" description="Helical" evidence="6">
    <location>
        <begin position="169"/>
        <end position="195"/>
    </location>
</feature>
<organism evidence="8 9">
    <name type="scientific">Paragonimus heterotremus</name>
    <dbReference type="NCBI Taxonomy" id="100268"/>
    <lineage>
        <taxon>Eukaryota</taxon>
        <taxon>Metazoa</taxon>
        <taxon>Spiralia</taxon>
        <taxon>Lophotrochozoa</taxon>
        <taxon>Platyhelminthes</taxon>
        <taxon>Trematoda</taxon>
        <taxon>Digenea</taxon>
        <taxon>Plagiorchiida</taxon>
        <taxon>Troglotremata</taxon>
        <taxon>Troglotrematidae</taxon>
        <taxon>Paragonimus</taxon>
    </lineage>
</organism>
<evidence type="ECO:0000313" key="9">
    <source>
        <dbReference type="Proteomes" id="UP000748531"/>
    </source>
</evidence>
<reference evidence="8" key="1">
    <citation type="submission" date="2019-05" db="EMBL/GenBank/DDBJ databases">
        <title>Annotation for the trematode Paragonimus heterotremus.</title>
        <authorList>
            <person name="Choi Y.-J."/>
        </authorList>
    </citation>
    <scope>NUCLEOTIDE SEQUENCE</scope>
    <source>
        <strain evidence="8">LC</strain>
    </source>
</reference>
<feature type="non-terminal residue" evidence="8">
    <location>
        <position position="1"/>
    </location>
</feature>
<evidence type="ECO:0000256" key="5">
    <source>
        <dbReference type="ARBA" id="ARBA00023136"/>
    </source>
</evidence>
<sequence length="223" mass="24985">VVCLLLIIWRGVLSLSGILSEWWAIPFLVGCLFGSACKCLGTYHCCSRHFLLATSVFDVNCCYVYLVFAISLSACSRPGTFCVYASQETSVLTVHLIGALMTFGFGTLYTIMISHASRAHFDSPKWLRTLRITLAVTCSVAFVAMFLFAGLSNKGISLPHKWEPGEKGYIAHTLSVTCEWLLAVCFLSFFFTMIFDLRDYTMDPIKVRHRYANLDREVLIVSV</sequence>
<keyword evidence="3 6" id="KW-0812">Transmembrane</keyword>
<keyword evidence="9" id="KW-1185">Reference proteome</keyword>
<comment type="similarity">
    <text evidence="2">Belongs to the DRAM/TMEM150 family.</text>
</comment>
<gene>
    <name evidence="8" type="ORF">PHET_10750</name>
</gene>
<keyword evidence="4 6" id="KW-1133">Transmembrane helix</keyword>
<dbReference type="EMBL" id="LUCH01008051">
    <property type="protein sequence ID" value="KAF5396480.1"/>
    <property type="molecule type" value="Genomic_DNA"/>
</dbReference>
<proteinExistence type="inferred from homology"/>
<evidence type="ECO:0000256" key="2">
    <source>
        <dbReference type="ARBA" id="ARBA00006565"/>
    </source>
</evidence>
<accession>A0A8J4SJU5</accession>
<evidence type="ECO:0000256" key="1">
    <source>
        <dbReference type="ARBA" id="ARBA00004127"/>
    </source>
</evidence>